<name>A0A382VNV0_9ZZZZ</name>
<dbReference type="AlphaFoldDB" id="A0A382VNV0"/>
<sequence>MKRFLPLLLLLCFSCAKEESESDNNIFNYNGYDSLGAQINMGALKLIINDSKISGEWQLTMIGNIENAGIQFGFGSLNGFVTDDIHYHINLNPMIADDNVFLEGILSGDSLNGNWNWSTFIGITNGGTFTATR</sequence>
<accession>A0A382VNV0</accession>
<reference evidence="1" key="1">
    <citation type="submission" date="2018-05" db="EMBL/GenBank/DDBJ databases">
        <authorList>
            <person name="Lanie J.A."/>
            <person name="Ng W.-L."/>
            <person name="Kazmierczak K.M."/>
            <person name="Andrzejewski T.M."/>
            <person name="Davidsen T.M."/>
            <person name="Wayne K.J."/>
            <person name="Tettelin H."/>
            <person name="Glass J.I."/>
            <person name="Rusch D."/>
            <person name="Podicherti R."/>
            <person name="Tsui H.-C.T."/>
            <person name="Winkler M.E."/>
        </authorList>
    </citation>
    <scope>NUCLEOTIDE SEQUENCE</scope>
</reference>
<evidence type="ECO:0000313" key="1">
    <source>
        <dbReference type="EMBL" id="SVD48239.1"/>
    </source>
</evidence>
<protein>
    <submittedName>
        <fullName evidence="1">Uncharacterized protein</fullName>
    </submittedName>
</protein>
<dbReference type="EMBL" id="UINC01153489">
    <property type="protein sequence ID" value="SVD48239.1"/>
    <property type="molecule type" value="Genomic_DNA"/>
</dbReference>
<proteinExistence type="predicted"/>
<organism evidence="1">
    <name type="scientific">marine metagenome</name>
    <dbReference type="NCBI Taxonomy" id="408172"/>
    <lineage>
        <taxon>unclassified sequences</taxon>
        <taxon>metagenomes</taxon>
        <taxon>ecological metagenomes</taxon>
    </lineage>
</organism>
<gene>
    <name evidence="1" type="ORF">METZ01_LOCUS401093</name>
</gene>